<evidence type="ECO:0000256" key="1">
    <source>
        <dbReference type="SAM" id="MobiDB-lite"/>
    </source>
</evidence>
<feature type="compositionally biased region" description="Basic and acidic residues" evidence="1">
    <location>
        <begin position="175"/>
        <end position="194"/>
    </location>
</feature>
<dbReference type="AlphaFoldDB" id="A0ABD2WH15"/>
<reference evidence="2 3" key="1">
    <citation type="journal article" date="2024" name="bioRxiv">
        <title>A reference genome for Trichogramma kaykai: A tiny desert-dwelling parasitoid wasp with competing sex-ratio distorters.</title>
        <authorList>
            <person name="Culotta J."/>
            <person name="Lindsey A.R."/>
        </authorList>
    </citation>
    <scope>NUCLEOTIDE SEQUENCE [LARGE SCALE GENOMIC DNA]</scope>
    <source>
        <strain evidence="2 3">KSX58</strain>
    </source>
</reference>
<evidence type="ECO:0000313" key="2">
    <source>
        <dbReference type="EMBL" id="KAL3392117.1"/>
    </source>
</evidence>
<protein>
    <submittedName>
        <fullName evidence="2">Uncharacterized protein</fullName>
    </submittedName>
</protein>
<organism evidence="2 3">
    <name type="scientific">Trichogramma kaykai</name>
    <dbReference type="NCBI Taxonomy" id="54128"/>
    <lineage>
        <taxon>Eukaryota</taxon>
        <taxon>Metazoa</taxon>
        <taxon>Ecdysozoa</taxon>
        <taxon>Arthropoda</taxon>
        <taxon>Hexapoda</taxon>
        <taxon>Insecta</taxon>
        <taxon>Pterygota</taxon>
        <taxon>Neoptera</taxon>
        <taxon>Endopterygota</taxon>
        <taxon>Hymenoptera</taxon>
        <taxon>Apocrita</taxon>
        <taxon>Proctotrupomorpha</taxon>
        <taxon>Chalcidoidea</taxon>
        <taxon>Trichogrammatidae</taxon>
        <taxon>Trichogramma</taxon>
    </lineage>
</organism>
<evidence type="ECO:0000313" key="3">
    <source>
        <dbReference type="Proteomes" id="UP001627154"/>
    </source>
</evidence>
<feature type="compositionally biased region" description="Basic and acidic residues" evidence="1">
    <location>
        <begin position="131"/>
        <end position="148"/>
    </location>
</feature>
<dbReference type="EMBL" id="JBJJXI010000107">
    <property type="protein sequence ID" value="KAL3392117.1"/>
    <property type="molecule type" value="Genomic_DNA"/>
</dbReference>
<name>A0ABD2WH15_9HYME</name>
<sequence>MVGNQLIIRMEKDKNKKAKLKKASWEPPCDCDVIEIKRPSGNKGPRITNAGDNNQILFRVHSRGHLNKKDDPHYRPQAVAYKINRSGDYGDDRCRKVTVYPQLGGPISQEVYTDHITECNENVYMLRVKKRNDDKDSRAKKQNLEVELHTPQADPSPGPGDRGRLVKILQSPCTRQDHLDKKKTTAACDKDKGKNKGKKDKK</sequence>
<proteinExistence type="predicted"/>
<keyword evidence="3" id="KW-1185">Reference proteome</keyword>
<feature type="region of interest" description="Disordered" evidence="1">
    <location>
        <begin position="130"/>
        <end position="202"/>
    </location>
</feature>
<accession>A0ABD2WH15</accession>
<gene>
    <name evidence="2" type="ORF">TKK_013430</name>
</gene>
<comment type="caution">
    <text evidence="2">The sequence shown here is derived from an EMBL/GenBank/DDBJ whole genome shotgun (WGS) entry which is preliminary data.</text>
</comment>
<dbReference type="Proteomes" id="UP001627154">
    <property type="component" value="Unassembled WGS sequence"/>
</dbReference>